<dbReference type="GO" id="GO:0005829">
    <property type="term" value="C:cytosol"/>
    <property type="evidence" value="ECO:0007669"/>
    <property type="project" value="TreeGrafter"/>
</dbReference>
<name>A0AAQ1JX29_9BURK</name>
<dbReference type="PANTHER" id="PTHR30160">
    <property type="entry name" value="TETRAACYLDISACCHARIDE 4'-KINASE-RELATED"/>
    <property type="match status" value="1"/>
</dbReference>
<accession>A0AAQ1JX29</accession>
<keyword evidence="2" id="KW-0808">Transferase</keyword>
<evidence type="ECO:0000313" key="4">
    <source>
        <dbReference type="Proteomes" id="UP000183529"/>
    </source>
</evidence>
<dbReference type="InterPro" id="IPR051199">
    <property type="entry name" value="LPS_LOS_Heptosyltrfase"/>
</dbReference>
<dbReference type="SUPFAM" id="SSF53756">
    <property type="entry name" value="UDP-Glycosyltransferase/glycogen phosphorylase"/>
    <property type="match status" value="1"/>
</dbReference>
<gene>
    <name evidence="3" type="ORF">SAMN05216550_118114</name>
</gene>
<organism evidence="3 4">
    <name type="scientific">Paraburkholderia tropica</name>
    <dbReference type="NCBI Taxonomy" id="92647"/>
    <lineage>
        <taxon>Bacteria</taxon>
        <taxon>Pseudomonadati</taxon>
        <taxon>Pseudomonadota</taxon>
        <taxon>Betaproteobacteria</taxon>
        <taxon>Burkholderiales</taxon>
        <taxon>Burkholderiaceae</taxon>
        <taxon>Paraburkholderia</taxon>
    </lineage>
</organism>
<dbReference type="Pfam" id="PF01075">
    <property type="entry name" value="Glyco_transf_9"/>
    <property type="match status" value="1"/>
</dbReference>
<reference evidence="3 4" key="1">
    <citation type="submission" date="2016-10" db="EMBL/GenBank/DDBJ databases">
        <authorList>
            <person name="Varghese N."/>
            <person name="Submissions S."/>
        </authorList>
    </citation>
    <scope>NUCLEOTIDE SEQUENCE [LARGE SCALE GENOMIC DNA]</scope>
    <source>
        <strain evidence="3 4">LMG 22274</strain>
    </source>
</reference>
<dbReference type="GO" id="GO:0008713">
    <property type="term" value="F:ADP-heptose-lipopolysaccharide heptosyltransferase activity"/>
    <property type="evidence" value="ECO:0007669"/>
    <property type="project" value="TreeGrafter"/>
</dbReference>
<evidence type="ECO:0000256" key="2">
    <source>
        <dbReference type="ARBA" id="ARBA00022679"/>
    </source>
</evidence>
<dbReference type="EMBL" id="FNZM01000018">
    <property type="protein sequence ID" value="SEK10035.1"/>
    <property type="molecule type" value="Genomic_DNA"/>
</dbReference>
<proteinExistence type="predicted"/>
<keyword evidence="1" id="KW-0328">Glycosyltransferase</keyword>
<dbReference type="AlphaFoldDB" id="A0AAQ1JX29"/>
<dbReference type="Proteomes" id="UP000183529">
    <property type="component" value="Unassembled WGS sequence"/>
</dbReference>
<protein>
    <submittedName>
        <fullName evidence="3">ADP-heptose:LPS heptosyltransferase</fullName>
    </submittedName>
</protein>
<dbReference type="GO" id="GO:0009244">
    <property type="term" value="P:lipopolysaccharide core region biosynthetic process"/>
    <property type="evidence" value="ECO:0007669"/>
    <property type="project" value="TreeGrafter"/>
</dbReference>
<sequence length="298" mass="32961">MRVLQPASCVAVVLSPALGDSLLTMIVVRNLQASGVSATVFGTHASELAAWFPDVDIRPALTRETAPDALASFDRVIQMHPDRPLDAQALRHPDVVLLDSTCRARSPKSMAERLMQFSRDELGLATAGKSNGMVAPAHLQHRKYANRVAIHPTASTRDKCWLPSRFVRLAMRLRKLGFSPQFIVAPEEREAWAYVEAYGIELPKLGSVDTVAAFLYESGWFIGNDSGIGHLASNLQVPTLSLFMRRGLARTWQPGWGAGRVVVGRFLPTGRLRERYWKYTLSVARVAKAFEQLREGLA</sequence>
<evidence type="ECO:0000313" key="3">
    <source>
        <dbReference type="EMBL" id="SEK10035.1"/>
    </source>
</evidence>
<dbReference type="InterPro" id="IPR002201">
    <property type="entry name" value="Glyco_trans_9"/>
</dbReference>
<dbReference type="RefSeq" id="WP_074986593.1">
    <property type="nucleotide sequence ID" value="NZ_CADFGN010000004.1"/>
</dbReference>
<dbReference type="Gene3D" id="3.40.50.2000">
    <property type="entry name" value="Glycogen Phosphorylase B"/>
    <property type="match status" value="1"/>
</dbReference>
<comment type="caution">
    <text evidence="3">The sequence shown here is derived from an EMBL/GenBank/DDBJ whole genome shotgun (WGS) entry which is preliminary data.</text>
</comment>
<evidence type="ECO:0000256" key="1">
    <source>
        <dbReference type="ARBA" id="ARBA00022676"/>
    </source>
</evidence>